<dbReference type="EMBL" id="CAJVQA010000748">
    <property type="protein sequence ID" value="CAG8489012.1"/>
    <property type="molecule type" value="Genomic_DNA"/>
</dbReference>
<dbReference type="AlphaFoldDB" id="A0A9N8ZBN0"/>
<evidence type="ECO:0000313" key="1">
    <source>
        <dbReference type="EMBL" id="CAG8489012.1"/>
    </source>
</evidence>
<evidence type="ECO:0000313" key="2">
    <source>
        <dbReference type="Proteomes" id="UP000789759"/>
    </source>
</evidence>
<name>A0A9N8ZBN0_9GLOM</name>
<proteinExistence type="predicted"/>
<reference evidence="1" key="1">
    <citation type="submission" date="2021-06" db="EMBL/GenBank/DDBJ databases">
        <authorList>
            <person name="Kallberg Y."/>
            <person name="Tangrot J."/>
            <person name="Rosling A."/>
        </authorList>
    </citation>
    <scope>NUCLEOTIDE SEQUENCE</scope>
    <source>
        <strain evidence="1">FL966</strain>
    </source>
</reference>
<keyword evidence="2" id="KW-1185">Reference proteome</keyword>
<protein>
    <submittedName>
        <fullName evidence="1">3406_t:CDS:1</fullName>
    </submittedName>
</protein>
<comment type="caution">
    <text evidence="1">The sequence shown here is derived from an EMBL/GenBank/DDBJ whole genome shotgun (WGS) entry which is preliminary data.</text>
</comment>
<organism evidence="1 2">
    <name type="scientific">Cetraspora pellucida</name>
    <dbReference type="NCBI Taxonomy" id="1433469"/>
    <lineage>
        <taxon>Eukaryota</taxon>
        <taxon>Fungi</taxon>
        <taxon>Fungi incertae sedis</taxon>
        <taxon>Mucoromycota</taxon>
        <taxon>Glomeromycotina</taxon>
        <taxon>Glomeromycetes</taxon>
        <taxon>Diversisporales</taxon>
        <taxon>Gigasporaceae</taxon>
        <taxon>Cetraspora</taxon>
    </lineage>
</organism>
<sequence length="267" mass="30461">MNISNSFRNPLIAHDYANTADNNAVTVGVFMILAEAFTKDWHLAKSEPIEDFYLKLLKYRKMLNLDEQQIKEQFLRDLSLDLENDVECIGTEQLLADLFEILEQIKMQRAEKKLELISEKVSEFVPIFKSDLPSKPVIKKVEVDSDNKLANLMKKQLKLHVAKAVKKAMKAQYSKSESKSNIKIHISEKVVLNMLDSIASIDWIEKLKAKIGTNMLAHVKSLFTSALSIQKTNFSETGSVKNYKKPAPEIPNSDDKFIDDLIKIDFV</sequence>
<accession>A0A9N8ZBN0</accession>
<dbReference type="OrthoDB" id="2386225at2759"/>
<gene>
    <name evidence="1" type="ORF">CPELLU_LOCUS1887</name>
</gene>
<dbReference type="Proteomes" id="UP000789759">
    <property type="component" value="Unassembled WGS sequence"/>
</dbReference>